<dbReference type="EMBL" id="MU275851">
    <property type="protein sequence ID" value="KAI0051605.1"/>
    <property type="molecule type" value="Genomic_DNA"/>
</dbReference>
<comment type="caution">
    <text evidence="1">The sequence shown here is derived from an EMBL/GenBank/DDBJ whole genome shotgun (WGS) entry which is preliminary data.</text>
</comment>
<gene>
    <name evidence="1" type="ORF">FA95DRAFT_1485149</name>
</gene>
<protein>
    <submittedName>
        <fullName evidence="1">Uncharacterized protein</fullName>
    </submittedName>
</protein>
<accession>A0ACB8S5H7</accession>
<reference evidence="1" key="2">
    <citation type="journal article" date="2022" name="New Phytol.">
        <title>Evolutionary transition to the ectomycorrhizal habit in the genomes of a hyperdiverse lineage of mushroom-forming fungi.</title>
        <authorList>
            <person name="Looney B."/>
            <person name="Miyauchi S."/>
            <person name="Morin E."/>
            <person name="Drula E."/>
            <person name="Courty P.E."/>
            <person name="Kohler A."/>
            <person name="Kuo A."/>
            <person name="LaButti K."/>
            <person name="Pangilinan J."/>
            <person name="Lipzen A."/>
            <person name="Riley R."/>
            <person name="Andreopoulos W."/>
            <person name="He G."/>
            <person name="Johnson J."/>
            <person name="Nolan M."/>
            <person name="Tritt A."/>
            <person name="Barry K.W."/>
            <person name="Grigoriev I.V."/>
            <person name="Nagy L.G."/>
            <person name="Hibbett D."/>
            <person name="Henrissat B."/>
            <person name="Matheny P.B."/>
            <person name="Labbe J."/>
            <person name="Martin F.M."/>
        </authorList>
    </citation>
    <scope>NUCLEOTIDE SEQUENCE</scope>
    <source>
        <strain evidence="1">FP105234-sp</strain>
    </source>
</reference>
<evidence type="ECO:0000313" key="1">
    <source>
        <dbReference type="EMBL" id="KAI0051605.1"/>
    </source>
</evidence>
<proteinExistence type="predicted"/>
<sequence>MIDIAGLPVTLYASLGTVGTWIVLVLVLFNFRSFPVGWHIRLIKTVIGVLLRSLWFDAKHIHLPKKTRAALKQAWWEALSPIGLNPFDVVAVYKTWAGPDDCDYNLHLNNSSYAKSFDVARMSAGMKYLPTFIRSGGFVIAGATHFSFLREIRMFSKYEVHVSIASWDEKWLFLVGRFVTFPKKGSKHPRGTSRPGPAGTVSTPLSTPAEQGSAPAPAAVLAALENENTPPGAVLHTIGIAQIVLKQGRLTVPPGVALALEGFSSEPGAPHMTHVREMLGKKGGLREMKKWAVGGWKDAGDGERWWEEALKGDVEEKRKKNIDVLGVLRKGMEGVRYMG</sequence>
<reference evidence="1" key="1">
    <citation type="submission" date="2021-02" db="EMBL/GenBank/DDBJ databases">
        <authorList>
            <consortium name="DOE Joint Genome Institute"/>
            <person name="Ahrendt S."/>
            <person name="Looney B.P."/>
            <person name="Miyauchi S."/>
            <person name="Morin E."/>
            <person name="Drula E."/>
            <person name="Courty P.E."/>
            <person name="Chicoki N."/>
            <person name="Fauchery L."/>
            <person name="Kohler A."/>
            <person name="Kuo A."/>
            <person name="Labutti K."/>
            <person name="Pangilinan J."/>
            <person name="Lipzen A."/>
            <person name="Riley R."/>
            <person name="Andreopoulos W."/>
            <person name="He G."/>
            <person name="Johnson J."/>
            <person name="Barry K.W."/>
            <person name="Grigoriev I.V."/>
            <person name="Nagy L."/>
            <person name="Hibbett D."/>
            <person name="Henrissat B."/>
            <person name="Matheny P.B."/>
            <person name="Labbe J."/>
            <person name="Martin F."/>
        </authorList>
    </citation>
    <scope>NUCLEOTIDE SEQUENCE</scope>
    <source>
        <strain evidence="1">FP105234-sp</strain>
    </source>
</reference>
<evidence type="ECO:0000313" key="2">
    <source>
        <dbReference type="Proteomes" id="UP000814033"/>
    </source>
</evidence>
<name>A0ACB8S5H7_9AGAM</name>
<dbReference type="Proteomes" id="UP000814033">
    <property type="component" value="Unassembled WGS sequence"/>
</dbReference>
<keyword evidence="2" id="KW-1185">Reference proteome</keyword>
<organism evidence="1 2">
    <name type="scientific">Auriscalpium vulgare</name>
    <dbReference type="NCBI Taxonomy" id="40419"/>
    <lineage>
        <taxon>Eukaryota</taxon>
        <taxon>Fungi</taxon>
        <taxon>Dikarya</taxon>
        <taxon>Basidiomycota</taxon>
        <taxon>Agaricomycotina</taxon>
        <taxon>Agaricomycetes</taxon>
        <taxon>Russulales</taxon>
        <taxon>Auriscalpiaceae</taxon>
        <taxon>Auriscalpium</taxon>
    </lineage>
</organism>